<dbReference type="Proteomes" id="UP001172673">
    <property type="component" value="Unassembled WGS sequence"/>
</dbReference>
<comment type="caution">
    <text evidence="1">The sequence shown here is derived from an EMBL/GenBank/DDBJ whole genome shotgun (WGS) entry which is preliminary data.</text>
</comment>
<organism evidence="1 2">
    <name type="scientific">Cladophialophora chaetospira</name>
    <dbReference type="NCBI Taxonomy" id="386627"/>
    <lineage>
        <taxon>Eukaryota</taxon>
        <taxon>Fungi</taxon>
        <taxon>Dikarya</taxon>
        <taxon>Ascomycota</taxon>
        <taxon>Pezizomycotina</taxon>
        <taxon>Eurotiomycetes</taxon>
        <taxon>Chaetothyriomycetidae</taxon>
        <taxon>Chaetothyriales</taxon>
        <taxon>Herpotrichiellaceae</taxon>
        <taxon>Cladophialophora</taxon>
    </lineage>
</organism>
<proteinExistence type="predicted"/>
<sequence length="255" mass="29355">MPIFAQDEGLAPVPFFALKSGEVDGGGADGSKEPQLVCFALTNKRHYSLVLACFEATRLNQICPKDVRERFPAELEEYMYNIMVSPQSKRGCRFGWDLDNFVKTPAWARASYYPHIEDCRIERYMTTEENLSFIRQVTWLENGANVKAALDRTLPHPTELKKVTNLPLAMLFFNRDASENETFYCDVAGLLQESITREYAGSLKKGRLENELLPDRLLILDSLWQLWNQPVLHSVEYLVLKDLLTCWEKHKTLQT</sequence>
<dbReference type="AlphaFoldDB" id="A0AA38XN48"/>
<accession>A0AA38XN48</accession>
<name>A0AA38XN48_9EURO</name>
<dbReference type="EMBL" id="JAPDRK010000001">
    <property type="protein sequence ID" value="KAJ9616504.1"/>
    <property type="molecule type" value="Genomic_DNA"/>
</dbReference>
<reference evidence="1" key="1">
    <citation type="submission" date="2022-10" db="EMBL/GenBank/DDBJ databases">
        <title>Culturing micro-colonial fungi from biological soil crusts in the Mojave desert and describing Neophaeococcomyces mojavensis, and introducing the new genera and species Taxawa tesnikishii.</title>
        <authorList>
            <person name="Kurbessoian T."/>
            <person name="Stajich J.E."/>
        </authorList>
    </citation>
    <scope>NUCLEOTIDE SEQUENCE</scope>
    <source>
        <strain evidence="1">TK_41</strain>
    </source>
</reference>
<gene>
    <name evidence="1" type="ORF">H2200_000223</name>
</gene>
<evidence type="ECO:0000313" key="2">
    <source>
        <dbReference type="Proteomes" id="UP001172673"/>
    </source>
</evidence>
<keyword evidence="2" id="KW-1185">Reference proteome</keyword>
<protein>
    <submittedName>
        <fullName evidence="1">Uncharacterized protein</fullName>
    </submittedName>
</protein>
<evidence type="ECO:0000313" key="1">
    <source>
        <dbReference type="EMBL" id="KAJ9616504.1"/>
    </source>
</evidence>